<sequence length="545" mass="58943">MFIGVDVGSSSARAVVVNADGPIGKPAVQAIKTWQPEPLFYEQSSEDIWDAVCRAVQLTLEYNRINPGDIEGIGFCATCSLVVLDSASQPISISKSGTGTNNVIKWCDHRAIKQAESINSTKHPVLQFVGGSVSAEMELPKILWLKENLPENYHRMEYMFDLPDYLTFRATGSLSRSFCTVVCKWNYVGHENSELPSGWNRSFLDTIGLGDLDGDKRLGVCILKPGQPVGKGLTSRAALELGGLRAATPVGTSLIDAHCGGIGMLGVGDECPLENRLALIAGTSICHMMVSKTPIQMTGIWGPYYSAMVPGWFCNEGGQSAGGELLRHIIETHPAYSKLDTPDTFGRLHEILKQEAISSDMPITWLSKDLHMTPDFNGNRSPFACPTMKGVVSGLDLQKDSISSLAILYLAALQSLAYGTKMIIDKANDSGYEIRCVIACGGLCVNNLFLQTLADVLQVPVVVPAQKEAVLVGAAILGAVASKSIGSIQDAMMSPNKPFEKFIPDTQNCNYHTVKYEIFTDLVLSNLKHVGMMSNLAPPSFCKNE</sequence>
<feature type="domain" description="Carbohydrate kinase FGGY C-terminal" evidence="5">
    <location>
        <begin position="277"/>
        <end position="481"/>
    </location>
</feature>
<reference evidence="6" key="1">
    <citation type="submission" date="2021-01" db="EMBL/GenBank/DDBJ databases">
        <authorList>
            <person name="Corre E."/>
            <person name="Pelletier E."/>
            <person name="Niang G."/>
            <person name="Scheremetjew M."/>
            <person name="Finn R."/>
            <person name="Kale V."/>
            <person name="Holt S."/>
            <person name="Cochrane G."/>
            <person name="Meng A."/>
            <person name="Brown T."/>
            <person name="Cohen L."/>
        </authorList>
    </citation>
    <scope>NUCLEOTIDE SEQUENCE</scope>
    <source>
        <strain evidence="6">NY070348D</strain>
    </source>
</reference>
<dbReference type="InterPro" id="IPR006003">
    <property type="entry name" value="FGGY_RbtK-like"/>
</dbReference>
<evidence type="ECO:0000313" key="6">
    <source>
        <dbReference type="EMBL" id="CAD9703639.1"/>
    </source>
</evidence>
<evidence type="ECO:0000259" key="5">
    <source>
        <dbReference type="Pfam" id="PF02782"/>
    </source>
</evidence>
<evidence type="ECO:0000256" key="1">
    <source>
        <dbReference type="ARBA" id="ARBA00009156"/>
    </source>
</evidence>
<evidence type="ECO:0000259" key="4">
    <source>
        <dbReference type="Pfam" id="PF00370"/>
    </source>
</evidence>
<accession>A0A7S2WSK4</accession>
<feature type="domain" description="Carbohydrate kinase FGGY N-terminal" evidence="4">
    <location>
        <begin position="1"/>
        <end position="180"/>
    </location>
</feature>
<dbReference type="PIRSF" id="PIRSF000538">
    <property type="entry name" value="GlpK"/>
    <property type="match status" value="1"/>
</dbReference>
<dbReference type="PANTHER" id="PTHR43435">
    <property type="entry name" value="RIBULOKINASE"/>
    <property type="match status" value="1"/>
</dbReference>
<evidence type="ECO:0000256" key="2">
    <source>
        <dbReference type="ARBA" id="ARBA00022679"/>
    </source>
</evidence>
<dbReference type="GO" id="GO:0019150">
    <property type="term" value="F:D-ribulokinase activity"/>
    <property type="evidence" value="ECO:0007669"/>
    <property type="project" value="TreeGrafter"/>
</dbReference>
<dbReference type="InterPro" id="IPR043129">
    <property type="entry name" value="ATPase_NBD"/>
</dbReference>
<name>A0A7S2WSK4_9STRA</name>
<dbReference type="InterPro" id="IPR018484">
    <property type="entry name" value="FGGY_N"/>
</dbReference>
<dbReference type="Gene3D" id="3.30.420.40">
    <property type="match status" value="1"/>
</dbReference>
<dbReference type="InterPro" id="IPR018485">
    <property type="entry name" value="FGGY_C"/>
</dbReference>
<keyword evidence="3" id="KW-0418">Kinase</keyword>
<organism evidence="6">
    <name type="scientific">Mucochytrium quahogii</name>
    <dbReference type="NCBI Taxonomy" id="96639"/>
    <lineage>
        <taxon>Eukaryota</taxon>
        <taxon>Sar</taxon>
        <taxon>Stramenopiles</taxon>
        <taxon>Bigyra</taxon>
        <taxon>Labyrinthulomycetes</taxon>
        <taxon>Thraustochytrida</taxon>
        <taxon>Thraustochytriidae</taxon>
        <taxon>Mucochytrium</taxon>
    </lineage>
</organism>
<evidence type="ECO:0008006" key="7">
    <source>
        <dbReference type="Google" id="ProtNLM"/>
    </source>
</evidence>
<dbReference type="NCBIfam" id="TIGR01315">
    <property type="entry name" value="5C_CHO_kinase"/>
    <property type="match status" value="1"/>
</dbReference>
<evidence type="ECO:0000256" key="3">
    <source>
        <dbReference type="ARBA" id="ARBA00022777"/>
    </source>
</evidence>
<dbReference type="InterPro" id="IPR000577">
    <property type="entry name" value="Carb_kinase_FGGY"/>
</dbReference>
<dbReference type="PANTHER" id="PTHR43435:SF4">
    <property type="entry name" value="FGGY CARBOHYDRATE KINASE DOMAIN-CONTAINING PROTEIN"/>
    <property type="match status" value="1"/>
</dbReference>
<dbReference type="Pfam" id="PF02782">
    <property type="entry name" value="FGGY_C"/>
    <property type="match status" value="1"/>
</dbReference>
<dbReference type="GO" id="GO:0005737">
    <property type="term" value="C:cytoplasm"/>
    <property type="evidence" value="ECO:0007669"/>
    <property type="project" value="TreeGrafter"/>
</dbReference>
<comment type="similarity">
    <text evidence="1">Belongs to the FGGY kinase family.</text>
</comment>
<gene>
    <name evidence="6" type="ORF">QSP1433_LOCUS15341</name>
</gene>
<dbReference type="SUPFAM" id="SSF53067">
    <property type="entry name" value="Actin-like ATPase domain"/>
    <property type="match status" value="2"/>
</dbReference>
<proteinExistence type="inferred from homology"/>
<dbReference type="GO" id="GO:0019321">
    <property type="term" value="P:pentose metabolic process"/>
    <property type="evidence" value="ECO:0007669"/>
    <property type="project" value="TreeGrafter"/>
</dbReference>
<dbReference type="CDD" id="cd07782">
    <property type="entry name" value="ASKHA_NBD_FGGY_D-RBK"/>
    <property type="match status" value="1"/>
</dbReference>
<dbReference type="EMBL" id="HBHK01024336">
    <property type="protein sequence ID" value="CAD9703639.1"/>
    <property type="molecule type" value="Transcribed_RNA"/>
</dbReference>
<dbReference type="AlphaFoldDB" id="A0A7S2WSK4"/>
<dbReference type="Gene3D" id="1.20.58.2240">
    <property type="match status" value="1"/>
</dbReference>
<dbReference type="Pfam" id="PF00370">
    <property type="entry name" value="FGGY_N"/>
    <property type="match status" value="1"/>
</dbReference>
<keyword evidence="2" id="KW-0808">Transferase</keyword>
<protein>
    <recommendedName>
        <fullName evidence="7">FGGY carbohydrate kinase domain-containing protein</fullName>
    </recommendedName>
</protein>